<organism evidence="2">
    <name type="scientific">uncultured Ramlibacter sp</name>
    <dbReference type="NCBI Taxonomy" id="260755"/>
    <lineage>
        <taxon>Bacteria</taxon>
        <taxon>Pseudomonadati</taxon>
        <taxon>Pseudomonadota</taxon>
        <taxon>Betaproteobacteria</taxon>
        <taxon>Burkholderiales</taxon>
        <taxon>Comamonadaceae</taxon>
        <taxon>Ramlibacter</taxon>
        <taxon>environmental samples</taxon>
    </lineage>
</organism>
<proteinExistence type="predicted"/>
<accession>A0A6J4PFB6</accession>
<reference evidence="2" key="1">
    <citation type="submission" date="2020-02" db="EMBL/GenBank/DDBJ databases">
        <authorList>
            <person name="Meier V. D."/>
        </authorList>
    </citation>
    <scope>NUCLEOTIDE SEQUENCE</scope>
    <source>
        <strain evidence="2">AVDCRST_MAG51</strain>
    </source>
</reference>
<gene>
    <name evidence="2" type="ORF">AVDCRST_MAG51-1485</name>
</gene>
<feature type="non-terminal residue" evidence="2">
    <location>
        <position position="1"/>
    </location>
</feature>
<protein>
    <submittedName>
        <fullName evidence="2">Uncharacterized protein</fullName>
    </submittedName>
</protein>
<evidence type="ECO:0000256" key="1">
    <source>
        <dbReference type="SAM" id="MobiDB-lite"/>
    </source>
</evidence>
<feature type="non-terminal residue" evidence="2">
    <location>
        <position position="33"/>
    </location>
</feature>
<feature type="compositionally biased region" description="Low complexity" evidence="1">
    <location>
        <begin position="1"/>
        <end position="15"/>
    </location>
</feature>
<dbReference type="AlphaFoldDB" id="A0A6J4PFB6"/>
<name>A0A6J4PFB6_9BURK</name>
<dbReference type="EMBL" id="CADCUX010000320">
    <property type="protein sequence ID" value="CAA9412101.1"/>
    <property type="molecule type" value="Genomic_DNA"/>
</dbReference>
<feature type="region of interest" description="Disordered" evidence="1">
    <location>
        <begin position="1"/>
        <end position="33"/>
    </location>
</feature>
<sequence length="33" mass="3259">RSGRDAPAAAFFRDPATVDADEPAAAGPGGGRM</sequence>
<evidence type="ECO:0000313" key="2">
    <source>
        <dbReference type="EMBL" id="CAA9412101.1"/>
    </source>
</evidence>